<keyword evidence="5" id="KW-1185">Reference proteome</keyword>
<dbReference type="Pfam" id="PF00059">
    <property type="entry name" value="Lectin_C"/>
    <property type="match status" value="1"/>
</dbReference>
<organism evidence="3">
    <name type="scientific">Capitella teleta</name>
    <name type="common">Polychaete worm</name>
    <dbReference type="NCBI Taxonomy" id="283909"/>
    <lineage>
        <taxon>Eukaryota</taxon>
        <taxon>Metazoa</taxon>
        <taxon>Spiralia</taxon>
        <taxon>Lophotrochozoa</taxon>
        <taxon>Annelida</taxon>
        <taxon>Polychaeta</taxon>
        <taxon>Sedentaria</taxon>
        <taxon>Scolecida</taxon>
        <taxon>Capitellidae</taxon>
        <taxon>Capitella</taxon>
    </lineage>
</organism>
<dbReference type="EnsemblMetazoa" id="CapteT41659">
    <property type="protein sequence ID" value="CapteP41659"/>
    <property type="gene ID" value="CapteG41659"/>
</dbReference>
<dbReference type="Proteomes" id="UP000014760">
    <property type="component" value="Unassembled WGS sequence"/>
</dbReference>
<protein>
    <recommendedName>
        <fullName evidence="2">C-type lectin domain-containing protein</fullName>
    </recommendedName>
</protein>
<evidence type="ECO:0000259" key="2">
    <source>
        <dbReference type="PROSITE" id="PS50041"/>
    </source>
</evidence>
<feature type="non-terminal residue" evidence="3">
    <location>
        <position position="128"/>
    </location>
</feature>
<feature type="non-terminal residue" evidence="3">
    <location>
        <position position="1"/>
    </location>
</feature>
<dbReference type="InterPro" id="IPR050111">
    <property type="entry name" value="C-type_lectin/snaclec_domain"/>
</dbReference>
<sequence>CDDGWNDFGGNCYLVREEYFSQADAKEYCEVYGSNLASIHSHEEQDFIHSILNFGGEQHQAWIGLTCDSNCMTEQSNWRWMDGSPMDYKEAWGMGEPDSYDPCARLRLDNTWADIACSSVFYSVCEKP</sequence>
<reference evidence="5" key="1">
    <citation type="submission" date="2012-12" db="EMBL/GenBank/DDBJ databases">
        <authorList>
            <person name="Hellsten U."/>
            <person name="Grimwood J."/>
            <person name="Chapman J.A."/>
            <person name="Shapiro H."/>
            <person name="Aerts A."/>
            <person name="Otillar R.P."/>
            <person name="Terry A.Y."/>
            <person name="Boore J.L."/>
            <person name="Simakov O."/>
            <person name="Marletaz F."/>
            <person name="Cho S.-J."/>
            <person name="Edsinger-Gonzales E."/>
            <person name="Havlak P."/>
            <person name="Kuo D.-H."/>
            <person name="Larsson T."/>
            <person name="Lv J."/>
            <person name="Arendt D."/>
            <person name="Savage R."/>
            <person name="Osoegawa K."/>
            <person name="de Jong P."/>
            <person name="Lindberg D.R."/>
            <person name="Seaver E.C."/>
            <person name="Weisblat D.A."/>
            <person name="Putnam N.H."/>
            <person name="Grigoriev I.V."/>
            <person name="Rokhsar D.S."/>
        </authorList>
    </citation>
    <scope>NUCLEOTIDE SEQUENCE</scope>
    <source>
        <strain evidence="5">I ESC-2004</strain>
    </source>
</reference>
<dbReference type="EMBL" id="KB295110">
    <property type="protein sequence ID" value="ELU13585.1"/>
    <property type="molecule type" value="Genomic_DNA"/>
</dbReference>
<dbReference type="OrthoDB" id="6056968at2759"/>
<evidence type="ECO:0000313" key="4">
    <source>
        <dbReference type="EnsemblMetazoa" id="CapteP41659"/>
    </source>
</evidence>
<dbReference type="Gene3D" id="3.10.100.10">
    <property type="entry name" value="Mannose-Binding Protein A, subunit A"/>
    <property type="match status" value="1"/>
</dbReference>
<gene>
    <name evidence="3" type="ORF">CAPTEDRAFT_41659</name>
</gene>
<feature type="domain" description="C-type lectin" evidence="2">
    <location>
        <begin position="8"/>
        <end position="126"/>
    </location>
</feature>
<dbReference type="SMART" id="SM00034">
    <property type="entry name" value="CLECT"/>
    <property type="match status" value="1"/>
</dbReference>
<reference evidence="4" key="3">
    <citation type="submission" date="2015-06" db="UniProtKB">
        <authorList>
            <consortium name="EnsemblMetazoa"/>
        </authorList>
    </citation>
    <scope>IDENTIFICATION</scope>
</reference>
<reference evidence="3 5" key="2">
    <citation type="journal article" date="2013" name="Nature">
        <title>Insights into bilaterian evolution from three spiralian genomes.</title>
        <authorList>
            <person name="Simakov O."/>
            <person name="Marletaz F."/>
            <person name="Cho S.J."/>
            <person name="Edsinger-Gonzales E."/>
            <person name="Havlak P."/>
            <person name="Hellsten U."/>
            <person name="Kuo D.H."/>
            <person name="Larsson T."/>
            <person name="Lv J."/>
            <person name="Arendt D."/>
            <person name="Savage R."/>
            <person name="Osoegawa K."/>
            <person name="de Jong P."/>
            <person name="Grimwood J."/>
            <person name="Chapman J.A."/>
            <person name="Shapiro H."/>
            <person name="Aerts A."/>
            <person name="Otillar R.P."/>
            <person name="Terry A.Y."/>
            <person name="Boore J.L."/>
            <person name="Grigoriev I.V."/>
            <person name="Lindberg D.R."/>
            <person name="Seaver E.C."/>
            <person name="Weisblat D.A."/>
            <person name="Putnam N.H."/>
            <person name="Rokhsar D.S."/>
        </authorList>
    </citation>
    <scope>NUCLEOTIDE SEQUENCE</scope>
    <source>
        <strain evidence="3 5">I ESC-2004</strain>
    </source>
</reference>
<dbReference type="OMA" id="RENNGKC"/>
<accession>R7VD19</accession>
<name>R7VD19_CAPTE</name>
<dbReference type="HOGENOM" id="CLU_049894_10_1_1"/>
<dbReference type="InterPro" id="IPR018378">
    <property type="entry name" value="C-type_lectin_CS"/>
</dbReference>
<dbReference type="InterPro" id="IPR016187">
    <property type="entry name" value="CTDL_fold"/>
</dbReference>
<dbReference type="PANTHER" id="PTHR22803">
    <property type="entry name" value="MANNOSE, PHOSPHOLIPASE, LECTIN RECEPTOR RELATED"/>
    <property type="match status" value="1"/>
</dbReference>
<evidence type="ECO:0000313" key="5">
    <source>
        <dbReference type="Proteomes" id="UP000014760"/>
    </source>
</evidence>
<dbReference type="PROSITE" id="PS50041">
    <property type="entry name" value="C_TYPE_LECTIN_2"/>
    <property type="match status" value="1"/>
</dbReference>
<dbReference type="AlphaFoldDB" id="R7VD19"/>
<dbReference type="InterPro" id="IPR001304">
    <property type="entry name" value="C-type_lectin-like"/>
</dbReference>
<dbReference type="SUPFAM" id="SSF56436">
    <property type="entry name" value="C-type lectin-like"/>
    <property type="match status" value="1"/>
</dbReference>
<proteinExistence type="predicted"/>
<dbReference type="InterPro" id="IPR016186">
    <property type="entry name" value="C-type_lectin-like/link_sf"/>
</dbReference>
<evidence type="ECO:0000256" key="1">
    <source>
        <dbReference type="ARBA" id="ARBA00023157"/>
    </source>
</evidence>
<keyword evidence="1" id="KW-1015">Disulfide bond</keyword>
<dbReference type="EMBL" id="AMQN01039202">
    <property type="status" value="NOT_ANNOTATED_CDS"/>
    <property type="molecule type" value="Genomic_DNA"/>
</dbReference>
<dbReference type="PROSITE" id="PS00615">
    <property type="entry name" value="C_TYPE_LECTIN_1"/>
    <property type="match status" value="1"/>
</dbReference>
<evidence type="ECO:0000313" key="3">
    <source>
        <dbReference type="EMBL" id="ELU13585.1"/>
    </source>
</evidence>